<gene>
    <name evidence="2" type="ORF">ECRASSUSDP1_LOCUS14261</name>
</gene>
<dbReference type="Pfam" id="PF08626">
    <property type="entry name" value="TRAPPC9-Trs120"/>
    <property type="match status" value="1"/>
</dbReference>
<feature type="domain" description="Trs120/TRAPPC9 N-terminal" evidence="1">
    <location>
        <begin position="232"/>
        <end position="284"/>
    </location>
</feature>
<evidence type="ECO:0000313" key="2">
    <source>
        <dbReference type="EMBL" id="CAI2372924.1"/>
    </source>
</evidence>
<dbReference type="PANTHER" id="PTHR21512">
    <property type="entry name" value="TRAFFICKING PROTEIN PARTICLE COMPLEX SUBUNIT 9"/>
    <property type="match status" value="1"/>
</dbReference>
<protein>
    <recommendedName>
        <fullName evidence="1">Trs120/TRAPPC9 N-terminal domain-containing protein</fullName>
    </recommendedName>
</protein>
<name>A0AAD1XHM8_EUPCR</name>
<comment type="caution">
    <text evidence="2">The sequence shown here is derived from an EMBL/GenBank/DDBJ whole genome shotgun (WGS) entry which is preliminary data.</text>
</comment>
<dbReference type="Proteomes" id="UP001295684">
    <property type="component" value="Unassembled WGS sequence"/>
</dbReference>
<dbReference type="InterPro" id="IPR013935">
    <property type="entry name" value="Trs120_TRAPPC9"/>
</dbReference>
<keyword evidence="3" id="KW-1185">Reference proteome</keyword>
<dbReference type="AlphaFoldDB" id="A0AAD1XHM8"/>
<organism evidence="2 3">
    <name type="scientific">Euplotes crassus</name>
    <dbReference type="NCBI Taxonomy" id="5936"/>
    <lineage>
        <taxon>Eukaryota</taxon>
        <taxon>Sar</taxon>
        <taxon>Alveolata</taxon>
        <taxon>Ciliophora</taxon>
        <taxon>Intramacronucleata</taxon>
        <taxon>Spirotrichea</taxon>
        <taxon>Hypotrichia</taxon>
        <taxon>Euplotida</taxon>
        <taxon>Euplotidae</taxon>
        <taxon>Moneuplotes</taxon>
    </lineage>
</organism>
<evidence type="ECO:0000259" key="1">
    <source>
        <dbReference type="Pfam" id="PF08626"/>
    </source>
</evidence>
<dbReference type="GO" id="GO:0005802">
    <property type="term" value="C:trans-Golgi network"/>
    <property type="evidence" value="ECO:0007669"/>
    <property type="project" value="TreeGrafter"/>
</dbReference>
<evidence type="ECO:0000313" key="3">
    <source>
        <dbReference type="Proteomes" id="UP001295684"/>
    </source>
</evidence>
<proteinExistence type="predicted"/>
<dbReference type="PANTHER" id="PTHR21512:SF5">
    <property type="entry name" value="TRAFFICKING PROTEIN PARTICLE COMPLEX SUBUNIT 9"/>
    <property type="match status" value="1"/>
</dbReference>
<reference evidence="2" key="1">
    <citation type="submission" date="2023-07" db="EMBL/GenBank/DDBJ databases">
        <authorList>
            <consortium name="AG Swart"/>
            <person name="Singh M."/>
            <person name="Singh A."/>
            <person name="Seah K."/>
            <person name="Emmerich C."/>
        </authorList>
    </citation>
    <scope>NUCLEOTIDE SEQUENCE</scope>
    <source>
        <strain evidence="2">DP1</strain>
    </source>
</reference>
<sequence length="792" mass="90913">MDNNNYCNCKWNTELVSLKGDLEVIVCFIDIYTPSKITALVKVVGNESENVINVKREIREILGKTMSGTGKIDISLLPGTHDPNINECIYCDFIEDDHQESLWRDFQRWRETLGILVIAEVECEDGCDLSEALSASGIDKEFENIIESNRMVLNTHLIIIPTSNNVDTSGCINEYTHFAFKSKNNQFDLEKPLYDFFSGILDRIDQEASNFANEKNEGLIITLADINIDEEFTTMKNRRNCRKLKSLGDMLLLRGKYEDAIESYDQAIANAIVAEDWLWNAGALLSKATAKMMIICSPFDKYYARFNMDIYEILKSAHNKMSKTKITELEVETSLVIARYLSNFSTCKPLLMDMLLYITKYDLKRLRRKEKGHLYLNLADICGKAGFNRKKSCYLIQASNHLWNNVDYQNTDEVNKKLGAYITALASGYGINFSNFDQDLEPHKSRIVQLCLDINSDLGLNKSKTSPSFNRFLYKDKDSPGCYQRVEKKIPKRSYLQKIRRHMTTLEQVDPCFFNVDIQKIILREIMQICTKSTSLDEEKRRSLVVKIAACFMNVSAAATFAEGIVSSAQRIMDNDHQEESKEEIKTEAGEKGTIHSFLNFQPHYEVQYDCEKDILMTEAMFKKQIKMEQQKGALNFLKQLRKKLLSKNTNKKMLIPCWKIGQEYQVKLYLRAPIIKGEMPDCDIITSSEDIKSTPCKIKLCEEEKDNFTICISCNFKPESSMILTIVGVRLTYKSISLSIEDTNTGSEVKPLSQKEESEQENQAPHGRLFIWHMLQSDGIRKLPKFIVCPE</sequence>
<dbReference type="InterPro" id="IPR058563">
    <property type="entry name" value="Trs120_TRAPPC9_N"/>
</dbReference>
<dbReference type="EMBL" id="CAMPGE010014242">
    <property type="protein sequence ID" value="CAI2372924.1"/>
    <property type="molecule type" value="Genomic_DNA"/>
</dbReference>
<accession>A0AAD1XHM8</accession>